<protein>
    <recommendedName>
        <fullName evidence="4">6-phosphogluconolactonase</fullName>
    </recommendedName>
</protein>
<dbReference type="RefSeq" id="WP_034321167.1">
    <property type="nucleotide sequence ID" value="NZ_JOTP01000009.1"/>
</dbReference>
<dbReference type="PANTHER" id="PTHR30344">
    <property type="entry name" value="6-PHOSPHOGLUCONOLACTONASE-RELATED"/>
    <property type="match status" value="1"/>
</dbReference>
<dbReference type="Gene3D" id="2.130.10.10">
    <property type="entry name" value="YVTN repeat-like/Quinoprotein amine dehydrogenase"/>
    <property type="match status" value="1"/>
</dbReference>
<dbReference type="PANTHER" id="PTHR30344:SF1">
    <property type="entry name" value="6-PHOSPHOGLUCONOLACTONASE"/>
    <property type="match status" value="1"/>
</dbReference>
<proteinExistence type="inferred from homology"/>
<dbReference type="OrthoDB" id="9790815at2"/>
<evidence type="ECO:0000313" key="3">
    <source>
        <dbReference type="Proteomes" id="UP000028091"/>
    </source>
</evidence>
<evidence type="ECO:0000256" key="1">
    <source>
        <dbReference type="ARBA" id="ARBA00005564"/>
    </source>
</evidence>
<dbReference type="GO" id="GO:0017057">
    <property type="term" value="F:6-phosphogluconolactonase activity"/>
    <property type="evidence" value="ECO:0007669"/>
    <property type="project" value="TreeGrafter"/>
</dbReference>
<dbReference type="AlphaFoldDB" id="A0A081LB49"/>
<keyword evidence="3" id="KW-1185">Reference proteome</keyword>
<dbReference type="InterPro" id="IPR019405">
    <property type="entry name" value="Lactonase_7-beta_prop"/>
</dbReference>
<reference evidence="2 3" key="1">
    <citation type="submission" date="2012-09" db="EMBL/GenBank/DDBJ databases">
        <title>Genome Sequence of Bacillus sp. DW5-4.</title>
        <authorList>
            <person name="Lai Q."/>
            <person name="Liu Y."/>
            <person name="Shao Z."/>
        </authorList>
    </citation>
    <scope>NUCLEOTIDE SEQUENCE [LARGE SCALE GENOMIC DNA]</scope>
    <source>
        <strain evidence="2 3">DW5-4</strain>
    </source>
</reference>
<organism evidence="2 3">
    <name type="scientific">Bacillus zhangzhouensis</name>
    <dbReference type="NCBI Taxonomy" id="1178540"/>
    <lineage>
        <taxon>Bacteria</taxon>
        <taxon>Bacillati</taxon>
        <taxon>Bacillota</taxon>
        <taxon>Bacilli</taxon>
        <taxon>Bacillales</taxon>
        <taxon>Bacillaceae</taxon>
        <taxon>Bacillus</taxon>
    </lineage>
</organism>
<name>A0A081LB49_9BACI</name>
<evidence type="ECO:0000313" key="2">
    <source>
        <dbReference type="EMBL" id="KEP26475.1"/>
    </source>
</evidence>
<dbReference type="Pfam" id="PF10282">
    <property type="entry name" value="Lactonase"/>
    <property type="match status" value="1"/>
</dbReference>
<dbReference type="SUPFAM" id="SSF51004">
    <property type="entry name" value="C-terminal (heme d1) domain of cytochrome cd1-nitrite reductase"/>
    <property type="match status" value="1"/>
</dbReference>
<accession>A0A081LB49</accession>
<evidence type="ECO:0008006" key="4">
    <source>
        <dbReference type="Google" id="ProtNLM"/>
    </source>
</evidence>
<sequence>MANIRGYIGTYTKGDSKGIYSFTLNTDKQQIEQVEVAAELENPTYLTVSEDQKFVYAVVKKGSQGGLAAYQIDSTTGKLSFINQELADGASPCHVSVDSQTKTAFTANYHKGTAEMYEIDAENGSVISTLSQAQHEGTGPNEDRQEKPHTHFMGLTPDEQFAVAVDLGTDGIYTYRKEGGKLELAHTFETKPGSGPRHITFHPTKPVAYVMTELSSEVIVLRYFEDGHFEEIQTITTIPSDFTENNQGSAIHVSSDGQFVYAGNRGHDSIAIFKADAEGQLSLVEIASSEGNWPRDFVLDPTEEFLVGSNQESSNLVLYKRDKETGRLTVLQSDITVPHPVCVKFLG</sequence>
<dbReference type="EMBL" id="JOTP01000009">
    <property type="protein sequence ID" value="KEP26475.1"/>
    <property type="molecule type" value="Genomic_DNA"/>
</dbReference>
<dbReference type="Proteomes" id="UP000028091">
    <property type="component" value="Unassembled WGS sequence"/>
</dbReference>
<comment type="caution">
    <text evidence="2">The sequence shown here is derived from an EMBL/GenBank/DDBJ whole genome shotgun (WGS) entry which is preliminary data.</text>
</comment>
<gene>
    <name evidence="2" type="ORF">BA70_19430</name>
</gene>
<dbReference type="InterPro" id="IPR050282">
    <property type="entry name" value="Cycloisomerase_2"/>
</dbReference>
<dbReference type="FunFam" id="2.130.10.10:FF:000306">
    <property type="entry name" value="3-carboxymuconate cyclase"/>
    <property type="match status" value="1"/>
</dbReference>
<dbReference type="InterPro" id="IPR011048">
    <property type="entry name" value="Haem_d1_sf"/>
</dbReference>
<dbReference type="InterPro" id="IPR015943">
    <property type="entry name" value="WD40/YVTN_repeat-like_dom_sf"/>
</dbReference>
<comment type="similarity">
    <text evidence="1">Belongs to the cycloisomerase 2 family.</text>
</comment>
<dbReference type="GO" id="GO:0005829">
    <property type="term" value="C:cytosol"/>
    <property type="evidence" value="ECO:0007669"/>
    <property type="project" value="TreeGrafter"/>
</dbReference>
<dbReference type="eggNOG" id="COG2706">
    <property type="taxonomic scope" value="Bacteria"/>
</dbReference>